<reference evidence="2 3" key="1">
    <citation type="submission" date="2016-10" db="EMBL/GenBank/DDBJ databases">
        <title>Alkaliphiles isolated from bioreactors.</title>
        <authorList>
            <person name="Salah Z."/>
            <person name="Rout S.P."/>
            <person name="Humphreys P.N."/>
        </authorList>
    </citation>
    <scope>NUCLEOTIDE SEQUENCE [LARGE SCALE GENOMIC DNA]</scope>
    <source>
        <strain evidence="2 3">ZS02</strain>
    </source>
</reference>
<organism evidence="2 3">
    <name type="scientific">Azonexus hydrophilus</name>
    <dbReference type="NCBI Taxonomy" id="418702"/>
    <lineage>
        <taxon>Bacteria</taxon>
        <taxon>Pseudomonadati</taxon>
        <taxon>Pseudomonadota</taxon>
        <taxon>Betaproteobacteria</taxon>
        <taxon>Rhodocyclales</taxon>
        <taxon>Azonexaceae</taxon>
        <taxon>Azonexus</taxon>
    </lineage>
</organism>
<keyword evidence="1" id="KW-0472">Membrane</keyword>
<evidence type="ECO:0000256" key="1">
    <source>
        <dbReference type="SAM" id="Phobius"/>
    </source>
</evidence>
<proteinExistence type="predicted"/>
<protein>
    <submittedName>
        <fullName evidence="2">Uncharacterized protein</fullName>
    </submittedName>
</protein>
<dbReference type="EMBL" id="MTHD01000003">
    <property type="protein sequence ID" value="OMG53802.1"/>
    <property type="molecule type" value="Genomic_DNA"/>
</dbReference>
<keyword evidence="1" id="KW-1133">Transmembrane helix</keyword>
<dbReference type="RefSeq" id="WP_076094876.1">
    <property type="nucleotide sequence ID" value="NZ_MTHD01000003.1"/>
</dbReference>
<dbReference type="STRING" id="418702.BJN45_10285"/>
<name>A0A1R1I4Z7_9RHOO</name>
<keyword evidence="1" id="KW-0812">Transmembrane</keyword>
<dbReference type="AlphaFoldDB" id="A0A1R1I4Z7"/>
<sequence length="61" mass="6941">MSLPDDLPISQSLAVFFGVTGFEWLTEGRTELFNALAIALASGIAIFIVRRWLHKRQRNEH</sequence>
<feature type="transmembrane region" description="Helical" evidence="1">
    <location>
        <begin position="32"/>
        <end position="53"/>
    </location>
</feature>
<keyword evidence="3" id="KW-1185">Reference proteome</keyword>
<comment type="caution">
    <text evidence="2">The sequence shown here is derived from an EMBL/GenBank/DDBJ whole genome shotgun (WGS) entry which is preliminary data.</text>
</comment>
<evidence type="ECO:0000313" key="2">
    <source>
        <dbReference type="EMBL" id="OMG53802.1"/>
    </source>
</evidence>
<accession>A0A1R1I4Z7</accession>
<dbReference type="OrthoDB" id="9182624at2"/>
<evidence type="ECO:0000313" key="3">
    <source>
        <dbReference type="Proteomes" id="UP000187526"/>
    </source>
</evidence>
<dbReference type="Proteomes" id="UP000187526">
    <property type="component" value="Unassembled WGS sequence"/>
</dbReference>
<gene>
    <name evidence="2" type="ORF">BJN45_10285</name>
</gene>